<evidence type="ECO:0000313" key="1">
    <source>
        <dbReference type="EMBL" id="KKM23964.1"/>
    </source>
</evidence>
<dbReference type="EMBL" id="LAZR01013019">
    <property type="protein sequence ID" value="KKM23964.1"/>
    <property type="molecule type" value="Genomic_DNA"/>
</dbReference>
<name>A0A0F9IVB4_9ZZZZ</name>
<protein>
    <submittedName>
        <fullName evidence="1">Uncharacterized protein</fullName>
    </submittedName>
</protein>
<organism evidence="1">
    <name type="scientific">marine sediment metagenome</name>
    <dbReference type="NCBI Taxonomy" id="412755"/>
    <lineage>
        <taxon>unclassified sequences</taxon>
        <taxon>metagenomes</taxon>
        <taxon>ecological metagenomes</taxon>
    </lineage>
</organism>
<gene>
    <name evidence="1" type="ORF">LCGC14_1609960</name>
</gene>
<reference evidence="1" key="1">
    <citation type="journal article" date="2015" name="Nature">
        <title>Complex archaea that bridge the gap between prokaryotes and eukaryotes.</title>
        <authorList>
            <person name="Spang A."/>
            <person name="Saw J.H."/>
            <person name="Jorgensen S.L."/>
            <person name="Zaremba-Niedzwiedzka K."/>
            <person name="Martijn J."/>
            <person name="Lind A.E."/>
            <person name="van Eijk R."/>
            <person name="Schleper C."/>
            <person name="Guy L."/>
            <person name="Ettema T.J."/>
        </authorList>
    </citation>
    <scope>NUCLEOTIDE SEQUENCE</scope>
</reference>
<dbReference type="AlphaFoldDB" id="A0A0F9IVB4"/>
<comment type="caution">
    <text evidence="1">The sequence shown here is derived from an EMBL/GenBank/DDBJ whole genome shotgun (WGS) entry which is preliminary data.</text>
</comment>
<accession>A0A0F9IVB4</accession>
<proteinExistence type="predicted"/>
<sequence length="65" mass="7691">MEEKEIEEHKKKIDEMSQTDMARLWRFAPSGHLYFKSDLPLSKQFHNRFKELGGITPKISKAIGW</sequence>